<dbReference type="PANTHER" id="PTHR43684">
    <property type="match status" value="1"/>
</dbReference>
<keyword evidence="3" id="KW-0413">Isomerase</keyword>
<evidence type="ECO:0000256" key="3">
    <source>
        <dbReference type="ARBA" id="ARBA00023235"/>
    </source>
</evidence>
<gene>
    <name evidence="4" type="ORF">GN330_14900</name>
</gene>
<dbReference type="GO" id="GO:0004165">
    <property type="term" value="F:delta(3)-delta(2)-enoyl-CoA isomerase activity"/>
    <property type="evidence" value="ECO:0007669"/>
    <property type="project" value="UniProtKB-ARBA"/>
</dbReference>
<keyword evidence="2" id="KW-0576">Peroxisome</keyword>
<organism evidence="4 5">
    <name type="scientific">Nitratireductor arenosus</name>
    <dbReference type="NCBI Taxonomy" id="2682096"/>
    <lineage>
        <taxon>Bacteria</taxon>
        <taxon>Pseudomonadati</taxon>
        <taxon>Pseudomonadota</taxon>
        <taxon>Alphaproteobacteria</taxon>
        <taxon>Hyphomicrobiales</taxon>
        <taxon>Phyllobacteriaceae</taxon>
        <taxon>Nitratireductor</taxon>
    </lineage>
</organism>
<dbReference type="Gene3D" id="3.90.226.10">
    <property type="entry name" value="2-enoyl-CoA Hydratase, Chain A, domain 1"/>
    <property type="match status" value="1"/>
</dbReference>
<dbReference type="RefSeq" id="WP_156713458.1">
    <property type="nucleotide sequence ID" value="NZ_WPHG01000003.1"/>
</dbReference>
<dbReference type="SUPFAM" id="SSF52096">
    <property type="entry name" value="ClpP/crotonase"/>
    <property type="match status" value="1"/>
</dbReference>
<evidence type="ECO:0000313" key="5">
    <source>
        <dbReference type="Proteomes" id="UP000463224"/>
    </source>
</evidence>
<reference evidence="4 5" key="1">
    <citation type="submission" date="2019-12" db="EMBL/GenBank/DDBJ databases">
        <title>Nitratireductor arenosus sp. nov., Isolated from sea sand, Jeju island, South Korea.</title>
        <authorList>
            <person name="Kim W."/>
        </authorList>
    </citation>
    <scope>NUCLEOTIDE SEQUENCE [LARGE SCALE GENOMIC DNA]</scope>
    <source>
        <strain evidence="4 5">CAU 1489</strain>
    </source>
</reference>
<keyword evidence="5" id="KW-1185">Reference proteome</keyword>
<comment type="caution">
    <text evidence="4">The sequence shown here is derived from an EMBL/GenBank/DDBJ whole genome shotgun (WGS) entry which is preliminary data.</text>
</comment>
<protein>
    <submittedName>
        <fullName evidence="4">Crotonase</fullName>
    </submittedName>
</protein>
<comment type="subcellular location">
    <subcellularLocation>
        <location evidence="1">Peroxisome</location>
    </subcellularLocation>
</comment>
<accession>A0A844QIV3</accession>
<dbReference type="Pfam" id="PF00378">
    <property type="entry name" value="ECH_1"/>
    <property type="match status" value="1"/>
</dbReference>
<dbReference type="InterPro" id="IPR051053">
    <property type="entry name" value="ECH/Chromodomain_protein"/>
</dbReference>
<dbReference type="AlphaFoldDB" id="A0A844QIV3"/>
<dbReference type="Proteomes" id="UP000463224">
    <property type="component" value="Unassembled WGS sequence"/>
</dbReference>
<proteinExistence type="predicted"/>
<dbReference type="InterPro" id="IPR001753">
    <property type="entry name" value="Enoyl-CoA_hydra/iso"/>
</dbReference>
<evidence type="ECO:0000256" key="1">
    <source>
        <dbReference type="ARBA" id="ARBA00004275"/>
    </source>
</evidence>
<dbReference type="PANTHER" id="PTHR43684:SF1">
    <property type="entry name" value="ENOYL-COA DELTA ISOMERASE 2"/>
    <property type="match status" value="1"/>
</dbReference>
<name>A0A844QIV3_9HYPH</name>
<evidence type="ECO:0000313" key="4">
    <source>
        <dbReference type="EMBL" id="MVA98534.1"/>
    </source>
</evidence>
<dbReference type="EMBL" id="WPHG01000003">
    <property type="protein sequence ID" value="MVA98534.1"/>
    <property type="molecule type" value="Genomic_DNA"/>
</dbReference>
<evidence type="ECO:0000256" key="2">
    <source>
        <dbReference type="ARBA" id="ARBA00023140"/>
    </source>
</evidence>
<dbReference type="InterPro" id="IPR029045">
    <property type="entry name" value="ClpP/crotonase-like_dom_sf"/>
</dbReference>
<sequence length="249" mass="26918">MDDKHVIEFGNHTLALTLSGADGRPVLDHRAYLRLAQALRDAAARDDVRVVVLRGLSGCFCLGGDLSEFLDADKHQSLIGAVTDMFRMLATFPKPILACVDGDAVGVGCTVLFHCDLVFASAQSTFRVPFVDFGLVPDAATSILAPEKLGYANAFRFFCLGETLDAKKAHALGLVTDLLEAEKPEAAAARVAWQLAKKPARALAQTRGLLKGDTAQLCARIDREVSLFHDALQDEATLRRLKRIARMAA</sequence>
<dbReference type="CDD" id="cd06558">
    <property type="entry name" value="crotonase-like"/>
    <property type="match status" value="1"/>
</dbReference>